<dbReference type="RefSeq" id="WP_260976572.1">
    <property type="nucleotide sequence ID" value="NZ_JAOANI010000019.1"/>
</dbReference>
<dbReference type="InterPro" id="IPR003787">
    <property type="entry name" value="Sulphur_relay_DsrE/F-like"/>
</dbReference>
<evidence type="ECO:0000313" key="5">
    <source>
        <dbReference type="EMBL" id="MCT7359711.1"/>
    </source>
</evidence>
<evidence type="ECO:0000256" key="1">
    <source>
        <dbReference type="ARBA" id="ARBA00004496"/>
    </source>
</evidence>
<dbReference type="GO" id="GO:0097163">
    <property type="term" value="F:sulfur carrier activity"/>
    <property type="evidence" value="ECO:0007669"/>
    <property type="project" value="TreeGrafter"/>
</dbReference>
<evidence type="ECO:0000256" key="3">
    <source>
        <dbReference type="ARBA" id="ARBA00022490"/>
    </source>
</evidence>
<evidence type="ECO:0000313" key="6">
    <source>
        <dbReference type="Proteomes" id="UP001147830"/>
    </source>
</evidence>
<dbReference type="EMBL" id="JAOANI010000019">
    <property type="protein sequence ID" value="MCT7359711.1"/>
    <property type="molecule type" value="Genomic_DNA"/>
</dbReference>
<name>A0A9X2WGJ0_9GAMM</name>
<dbReference type="NCBIfam" id="TIGR03012">
    <property type="entry name" value="sulf_tusD_dsrE"/>
    <property type="match status" value="1"/>
</dbReference>
<keyword evidence="3" id="KW-0963">Cytoplasm</keyword>
<dbReference type="SUPFAM" id="SSF75169">
    <property type="entry name" value="DsrEFH-like"/>
    <property type="match status" value="1"/>
</dbReference>
<dbReference type="GO" id="GO:0002143">
    <property type="term" value="P:tRNA wobble position uridine thiolation"/>
    <property type="evidence" value="ECO:0007669"/>
    <property type="project" value="TreeGrafter"/>
</dbReference>
<dbReference type="PANTHER" id="PTHR34874:SF3">
    <property type="entry name" value="SULFURTRANSFERASE TUSD"/>
    <property type="match status" value="1"/>
</dbReference>
<dbReference type="EC" id="2.8.1.-" evidence="5"/>
<dbReference type="Pfam" id="PF02635">
    <property type="entry name" value="DsrE"/>
    <property type="match status" value="1"/>
</dbReference>
<proteinExistence type="inferred from homology"/>
<reference evidence="5" key="2">
    <citation type="submission" date="2022-08" db="EMBL/GenBank/DDBJ databases">
        <authorList>
            <person name="Dong C."/>
        </authorList>
    </citation>
    <scope>NUCLEOTIDE SEQUENCE</scope>
    <source>
        <strain evidence="5">59MF3M-4</strain>
    </source>
</reference>
<organism evidence="5 6">
    <name type="scientific">Thalassolituus pacificus</name>
    <dbReference type="NCBI Taxonomy" id="2975440"/>
    <lineage>
        <taxon>Bacteria</taxon>
        <taxon>Pseudomonadati</taxon>
        <taxon>Pseudomonadota</taxon>
        <taxon>Gammaproteobacteria</taxon>
        <taxon>Oceanospirillales</taxon>
        <taxon>Oceanospirillaceae</taxon>
        <taxon>Thalassolituus</taxon>
    </lineage>
</organism>
<evidence type="ECO:0000256" key="2">
    <source>
        <dbReference type="ARBA" id="ARBA00007067"/>
    </source>
</evidence>
<accession>A0A9X2WGJ0</accession>
<comment type="caution">
    <text evidence="5">The sequence shown here is derived from an EMBL/GenBank/DDBJ whole genome shotgun (WGS) entry which is preliminary data.</text>
</comment>
<dbReference type="NCBIfam" id="NF001237">
    <property type="entry name" value="PRK00207.1"/>
    <property type="match status" value="1"/>
</dbReference>
<comment type="subcellular location">
    <subcellularLocation>
        <location evidence="1">Cytoplasm</location>
    </subcellularLocation>
</comment>
<protein>
    <submittedName>
        <fullName evidence="5">Sulfurtransferase complex subunit TusD</fullName>
        <ecNumber evidence="5">2.8.1.-</ecNumber>
    </submittedName>
</protein>
<sequence>MATFSLLLTQSPFSGASHILAQDFARSLLAQGHKLQRVFFYQDAVFAALSTQNPAQGQSAVSQQWQSLATEYGFPLQVCIANALRRGVTDNAEQQRYNLPASTLAAGFELAGLGEMAEATLDSDRIIDF</sequence>
<dbReference type="InterPro" id="IPR027396">
    <property type="entry name" value="DsrEFH-like"/>
</dbReference>
<dbReference type="Proteomes" id="UP001147830">
    <property type="component" value="Unassembled WGS sequence"/>
</dbReference>
<keyword evidence="4 5" id="KW-0808">Transferase</keyword>
<evidence type="ECO:0000256" key="4">
    <source>
        <dbReference type="ARBA" id="ARBA00022679"/>
    </source>
</evidence>
<dbReference type="AlphaFoldDB" id="A0A9X2WGJ0"/>
<reference evidence="5" key="1">
    <citation type="journal article" date="2022" name="Front. Microbiol.">
        <title>Genome-based taxonomic rearrangement of Oceanobacter-related bacteria including the description of Thalassolituus hydrocarbonoclasticus sp. nov. and Thalassolituus pacificus sp. nov. and emended description of the genus Thalassolituus.</title>
        <authorList>
            <person name="Dong C."/>
            <person name="Wei L."/>
            <person name="Wang J."/>
            <person name="Lai Q."/>
            <person name="Huang Z."/>
            <person name="Shao Z."/>
        </authorList>
    </citation>
    <scope>NUCLEOTIDE SEQUENCE</scope>
    <source>
        <strain evidence="5">59MF3M-4</strain>
    </source>
</reference>
<comment type="similarity">
    <text evidence="2">Belongs to the DsrE/TusD family.</text>
</comment>
<dbReference type="Gene3D" id="3.40.1260.10">
    <property type="entry name" value="DsrEFH-like"/>
    <property type="match status" value="1"/>
</dbReference>
<dbReference type="PANTHER" id="PTHR34874">
    <property type="entry name" value="PROTEIN YCHN"/>
    <property type="match status" value="1"/>
</dbReference>
<keyword evidence="6" id="KW-1185">Reference proteome</keyword>
<gene>
    <name evidence="5" type="primary">tusD</name>
    <name evidence="5" type="ORF">NYR02_11875</name>
</gene>
<dbReference type="GO" id="GO:0016783">
    <property type="term" value="F:sulfurtransferase activity"/>
    <property type="evidence" value="ECO:0007669"/>
    <property type="project" value="InterPro"/>
</dbReference>
<dbReference type="InterPro" id="IPR017463">
    <property type="entry name" value="Sulphur_relay_TusD/DsrE"/>
</dbReference>
<dbReference type="GO" id="GO:1990228">
    <property type="term" value="C:sulfurtransferase complex"/>
    <property type="evidence" value="ECO:0007669"/>
    <property type="project" value="TreeGrafter"/>
</dbReference>